<dbReference type="EMBL" id="VATY01000001">
    <property type="protein sequence ID" value="TMM58466.1"/>
    <property type="molecule type" value="Genomic_DNA"/>
</dbReference>
<proteinExistence type="predicted"/>
<dbReference type="AlphaFoldDB" id="A0A5S3PTZ2"/>
<name>A0A5S3PTZ2_9FLAO</name>
<accession>A0A5S3PTZ2</accession>
<organism evidence="2 3">
    <name type="scientific">Maribacter algarum</name>
    <name type="common">ex Zhang et al. 2020</name>
    <dbReference type="NCBI Taxonomy" id="2578118"/>
    <lineage>
        <taxon>Bacteria</taxon>
        <taxon>Pseudomonadati</taxon>
        <taxon>Bacteroidota</taxon>
        <taxon>Flavobacteriia</taxon>
        <taxon>Flavobacteriales</taxon>
        <taxon>Flavobacteriaceae</taxon>
        <taxon>Maribacter</taxon>
    </lineage>
</organism>
<dbReference type="Gene3D" id="3.90.1150.200">
    <property type="match status" value="1"/>
</dbReference>
<comment type="caution">
    <text evidence="2">The sequence shown here is derived from an EMBL/GenBank/DDBJ whole genome shotgun (WGS) entry which is preliminary data.</text>
</comment>
<dbReference type="InterPro" id="IPR014922">
    <property type="entry name" value="YdhG-like"/>
</dbReference>
<evidence type="ECO:0000313" key="3">
    <source>
        <dbReference type="Proteomes" id="UP000310314"/>
    </source>
</evidence>
<dbReference type="OrthoDB" id="9813231at2"/>
<keyword evidence="3" id="KW-1185">Reference proteome</keyword>
<dbReference type="RefSeq" id="WP_138656398.1">
    <property type="nucleotide sequence ID" value="NZ_VATY01000001.1"/>
</dbReference>
<evidence type="ECO:0000313" key="2">
    <source>
        <dbReference type="EMBL" id="TMM58466.1"/>
    </source>
</evidence>
<feature type="domain" description="YdhG-like" evidence="1">
    <location>
        <begin position="19"/>
        <end position="135"/>
    </location>
</feature>
<dbReference type="Pfam" id="PF08818">
    <property type="entry name" value="DUF1801"/>
    <property type="match status" value="1"/>
</dbReference>
<dbReference type="SUPFAM" id="SSF159888">
    <property type="entry name" value="YdhG-like"/>
    <property type="match status" value="1"/>
</dbReference>
<protein>
    <submittedName>
        <fullName evidence="2">DUF1801 domain-containing protein</fullName>
    </submittedName>
</protein>
<sequence length="152" mass="17870">MNYKANSPEEYIKQLPEERQPVITKLRAIISENLPKGFQEQMSYGMLGWVVPHSIYPDGYHCDTKLPLPFINIASQKNFIALYHSGIYADQKLHDWFVAEYPKYVKTKLDMGKSCIRFKKLETVPYELIEELCTKMTVENWISLYEKNVKNK</sequence>
<reference evidence="2 3" key="1">
    <citation type="submission" date="2019-05" db="EMBL/GenBank/DDBJ databases">
        <authorList>
            <person name="Zhang J.-Y."/>
            <person name="Feg X."/>
            <person name="Du Z.-J."/>
        </authorList>
    </citation>
    <scope>NUCLEOTIDE SEQUENCE [LARGE SCALE GENOMIC DNA]</scope>
    <source>
        <strain evidence="2 3">RZ26</strain>
    </source>
</reference>
<evidence type="ECO:0000259" key="1">
    <source>
        <dbReference type="Pfam" id="PF08818"/>
    </source>
</evidence>
<gene>
    <name evidence="2" type="ORF">FEE95_03275</name>
</gene>
<dbReference type="Proteomes" id="UP000310314">
    <property type="component" value="Unassembled WGS sequence"/>
</dbReference>